<dbReference type="PANTHER" id="PTHR11629">
    <property type="entry name" value="VACUOLAR PROTON ATPASES"/>
    <property type="match status" value="1"/>
</dbReference>
<sequence length="649" mass="74086">MRIDVDKYLFLGKDKSDFFLACRDLGVVEFITSKRFLDNEKCRRFSECLKILNSLQVEHACGDLVSSKCEILTVDQILDEVFCLHQEILRLRESVKALQKEIVRVKPLGMFSSQEISEFTQKTGLTIRFFYSKYTGDDHIEVDQPNVFYLSTAYTFNYYAVVGVVNLSKDIFTEIESPHSVNELMEREAQLHKDIHRKTSRLCELYAYRQEIVEGFCNYDNEQKLKHAEDSAEDIFKGHAFAVSGWVIASRAQELEKLCNAHGIYMTKVCPDDHEIVPTYLENSGISRIGEDLVNIYDTPSSSDKDPSLWVFISFFFFFSMIVNDGGYGLIFLLSSLFLSFKARCSLKKSQALRRFIKMFAMLGVGCICWGFATSSFFGIPIKYTSPLREYSLTHNLALKKAEYYLRYHPKGYKELVNEYPKLKEQVTPKDFLLSTEQRSGEPVGKAIVYDKFIDSILLELALLIGVIHMTLGMLRYSRQRYSGIGWVVFMLGAYLYLPLYLQAVSLVHYIFHIPYQLGGVLGLYAIFGGIGLAVIGAVMQRGWRGVDELTAIIQVFSDVLSYLRIYALGLAGAMVGTTIVQISNNFSPFIAFLIIMFGHSVNIILSIMGGVIHGLRLNFIEWYHYSFDGGGRFLRPLRKTVCYGDMDF</sequence>
<keyword evidence="6" id="KW-0406">Ion transport</keyword>
<dbReference type="EMBL" id="APJW01000003">
    <property type="protein sequence ID" value="EQM62308.1"/>
    <property type="molecule type" value="Genomic_DNA"/>
</dbReference>
<gene>
    <name evidence="9" type="ORF">H359_0764</name>
</gene>
<evidence type="ECO:0000256" key="7">
    <source>
        <dbReference type="ARBA" id="ARBA00023136"/>
    </source>
</evidence>
<organism evidence="9 10">
    <name type="scientific">Chlamydia ibidis 10-1398/6</name>
    <dbReference type="NCBI Taxonomy" id="1046581"/>
    <lineage>
        <taxon>Bacteria</taxon>
        <taxon>Pseudomonadati</taxon>
        <taxon>Chlamydiota</taxon>
        <taxon>Chlamydiia</taxon>
        <taxon>Chlamydiales</taxon>
        <taxon>Chlamydiaceae</taxon>
        <taxon>Chlamydia/Chlamydophila group</taxon>
        <taxon>Chlamydia</taxon>
    </lineage>
</organism>
<evidence type="ECO:0000256" key="4">
    <source>
        <dbReference type="ARBA" id="ARBA00022692"/>
    </source>
</evidence>
<name>A0ABN0MYJ4_9CHLA</name>
<reference evidence="9 10" key="1">
    <citation type="submission" date="2013-07" db="EMBL/GenBank/DDBJ databases">
        <title>Isolation of a new Chlamydia species from the feral Sacred Ibis (Threskiornis aethiopicus): Chlamydia ibidis.</title>
        <authorList>
            <person name="Vorimore F."/>
            <person name="Hsia R.-C."/>
            <person name="Huot-Creasy H."/>
            <person name="Bastian S."/>
            <person name="Deruyter L."/>
            <person name="Passet A."/>
            <person name="Sachse K."/>
            <person name="Bavoil P."/>
            <person name="Myers G."/>
            <person name="Laroucau K."/>
        </authorList>
    </citation>
    <scope>NUCLEOTIDE SEQUENCE [LARGE SCALE GENOMIC DNA]</scope>
    <source>
        <strain evidence="9 10">10-1398/6</strain>
    </source>
</reference>
<dbReference type="NCBIfam" id="NF004431">
    <property type="entry name" value="PRK05771.2-5"/>
    <property type="match status" value="1"/>
</dbReference>
<dbReference type="Proteomes" id="UP000016064">
    <property type="component" value="Unassembled WGS sequence"/>
</dbReference>
<feature type="transmembrane region" description="Helical" evidence="8">
    <location>
        <begin position="560"/>
        <end position="584"/>
    </location>
</feature>
<keyword evidence="10" id="KW-1185">Reference proteome</keyword>
<evidence type="ECO:0000256" key="5">
    <source>
        <dbReference type="ARBA" id="ARBA00022989"/>
    </source>
</evidence>
<keyword evidence="3" id="KW-0813">Transport</keyword>
<evidence type="ECO:0000256" key="8">
    <source>
        <dbReference type="SAM" id="Phobius"/>
    </source>
</evidence>
<keyword evidence="4 8" id="KW-0812">Transmembrane</keyword>
<accession>A0ABN0MYJ4</accession>
<feature type="transmembrane region" description="Helical" evidence="8">
    <location>
        <begin position="590"/>
        <end position="613"/>
    </location>
</feature>
<comment type="subcellular location">
    <subcellularLocation>
        <location evidence="1">Membrane</location>
        <topology evidence="1">Multi-pass membrane protein</topology>
    </subcellularLocation>
</comment>
<feature type="transmembrane region" description="Helical" evidence="8">
    <location>
        <begin position="457"/>
        <end position="475"/>
    </location>
</feature>
<feature type="transmembrane region" description="Helical" evidence="8">
    <location>
        <begin position="360"/>
        <end position="382"/>
    </location>
</feature>
<keyword evidence="7 8" id="KW-0472">Membrane</keyword>
<dbReference type="PANTHER" id="PTHR11629:SF63">
    <property type="entry name" value="V-TYPE PROTON ATPASE SUBUNIT A"/>
    <property type="match status" value="1"/>
</dbReference>
<evidence type="ECO:0000313" key="10">
    <source>
        <dbReference type="Proteomes" id="UP000016064"/>
    </source>
</evidence>
<feature type="transmembrane region" description="Helical" evidence="8">
    <location>
        <begin position="309"/>
        <end position="339"/>
    </location>
</feature>
<evidence type="ECO:0000256" key="1">
    <source>
        <dbReference type="ARBA" id="ARBA00004141"/>
    </source>
</evidence>
<dbReference type="RefSeq" id="WP_020370386.1">
    <property type="nucleotide sequence ID" value="NZ_APJW01000003.1"/>
</dbReference>
<proteinExistence type="inferred from homology"/>
<protein>
    <submittedName>
        <fullName evidence="9">V-type ATP synthase subunit I</fullName>
    </submittedName>
</protein>
<feature type="transmembrane region" description="Helical" evidence="8">
    <location>
        <begin position="518"/>
        <end position="539"/>
    </location>
</feature>
<evidence type="ECO:0000313" key="9">
    <source>
        <dbReference type="EMBL" id="EQM62308.1"/>
    </source>
</evidence>
<evidence type="ECO:0000256" key="3">
    <source>
        <dbReference type="ARBA" id="ARBA00022448"/>
    </source>
</evidence>
<keyword evidence="5 8" id="KW-1133">Transmembrane helix</keyword>
<dbReference type="InterPro" id="IPR002490">
    <property type="entry name" value="V-ATPase_116kDa_su"/>
</dbReference>
<comment type="similarity">
    <text evidence="2">Belongs to the V-ATPase 116 kDa subunit family.</text>
</comment>
<evidence type="ECO:0000256" key="2">
    <source>
        <dbReference type="ARBA" id="ARBA00009904"/>
    </source>
</evidence>
<comment type="caution">
    <text evidence="9">The sequence shown here is derived from an EMBL/GenBank/DDBJ whole genome shotgun (WGS) entry which is preliminary data.</text>
</comment>
<evidence type="ECO:0000256" key="6">
    <source>
        <dbReference type="ARBA" id="ARBA00023065"/>
    </source>
</evidence>
<feature type="transmembrane region" description="Helical" evidence="8">
    <location>
        <begin position="487"/>
        <end position="512"/>
    </location>
</feature>